<keyword evidence="13" id="KW-1185">Reference proteome</keyword>
<keyword evidence="2 8" id="KW-0597">Phosphoprotein</keyword>
<evidence type="ECO:0000313" key="12">
    <source>
        <dbReference type="EMBL" id="SDB23822.1"/>
    </source>
</evidence>
<dbReference type="Proteomes" id="UP000199228">
    <property type="component" value="Unassembled WGS sequence"/>
</dbReference>
<dbReference type="SMART" id="SM00448">
    <property type="entry name" value="REC"/>
    <property type="match status" value="1"/>
</dbReference>
<name>A0A1G6BTA0_EUBOX</name>
<dbReference type="GO" id="GO:0006355">
    <property type="term" value="P:regulation of DNA-templated transcription"/>
    <property type="evidence" value="ECO:0007669"/>
    <property type="project" value="InterPro"/>
</dbReference>
<evidence type="ECO:0000256" key="7">
    <source>
        <dbReference type="ARBA" id="ARBA00024867"/>
    </source>
</evidence>
<reference evidence="12 13" key="1">
    <citation type="submission" date="2016-10" db="EMBL/GenBank/DDBJ databases">
        <authorList>
            <person name="de Groot N.N."/>
        </authorList>
    </citation>
    <scope>NUCLEOTIDE SEQUENCE [LARGE SCALE GENOMIC DNA]</scope>
    <source>
        <strain evidence="12 13">DSM 3217</strain>
    </source>
</reference>
<dbReference type="PROSITE" id="PS51755">
    <property type="entry name" value="OMPR_PHOB"/>
    <property type="match status" value="1"/>
</dbReference>
<dbReference type="GO" id="GO:0032993">
    <property type="term" value="C:protein-DNA complex"/>
    <property type="evidence" value="ECO:0007669"/>
    <property type="project" value="TreeGrafter"/>
</dbReference>
<dbReference type="PROSITE" id="PS50110">
    <property type="entry name" value="RESPONSE_REGULATORY"/>
    <property type="match status" value="1"/>
</dbReference>
<keyword evidence="3" id="KW-0902">Two-component regulatory system</keyword>
<evidence type="ECO:0000256" key="1">
    <source>
        <dbReference type="ARBA" id="ARBA00018672"/>
    </source>
</evidence>
<dbReference type="SUPFAM" id="SSF46894">
    <property type="entry name" value="C-terminal effector domain of the bipartite response regulators"/>
    <property type="match status" value="1"/>
</dbReference>
<dbReference type="SUPFAM" id="SSF52172">
    <property type="entry name" value="CheY-like"/>
    <property type="match status" value="1"/>
</dbReference>
<feature type="domain" description="OmpR/PhoB-type" evidence="11">
    <location>
        <begin position="132"/>
        <end position="230"/>
    </location>
</feature>
<feature type="domain" description="Response regulatory" evidence="10">
    <location>
        <begin position="8"/>
        <end position="121"/>
    </location>
</feature>
<protein>
    <recommendedName>
        <fullName evidence="1">Stage 0 sporulation protein A homolog</fullName>
    </recommendedName>
</protein>
<dbReference type="Gene3D" id="3.40.50.2300">
    <property type="match status" value="1"/>
</dbReference>
<dbReference type="InterPro" id="IPR016032">
    <property type="entry name" value="Sig_transdc_resp-reg_C-effctor"/>
</dbReference>
<dbReference type="EMBL" id="FMXR01000012">
    <property type="protein sequence ID" value="SDB23822.1"/>
    <property type="molecule type" value="Genomic_DNA"/>
</dbReference>
<dbReference type="OrthoDB" id="9790442at2"/>
<dbReference type="CDD" id="cd00383">
    <property type="entry name" value="trans_reg_C"/>
    <property type="match status" value="1"/>
</dbReference>
<dbReference type="Pfam" id="PF00486">
    <property type="entry name" value="Trans_reg_C"/>
    <property type="match status" value="1"/>
</dbReference>
<dbReference type="RefSeq" id="WP_090174016.1">
    <property type="nucleotide sequence ID" value="NZ_FMXR01000012.1"/>
</dbReference>
<dbReference type="Gene3D" id="1.10.10.10">
    <property type="entry name" value="Winged helix-like DNA-binding domain superfamily/Winged helix DNA-binding domain"/>
    <property type="match status" value="1"/>
</dbReference>
<accession>A0A1G6BTA0</accession>
<evidence type="ECO:0000259" key="10">
    <source>
        <dbReference type="PROSITE" id="PS50110"/>
    </source>
</evidence>
<dbReference type="STRING" id="1732.SAMN02910417_01787"/>
<evidence type="ECO:0000256" key="4">
    <source>
        <dbReference type="ARBA" id="ARBA00023015"/>
    </source>
</evidence>
<feature type="modified residue" description="4-aspartylphosphate" evidence="8">
    <location>
        <position position="57"/>
    </location>
</feature>
<dbReference type="Gene3D" id="6.10.250.690">
    <property type="match status" value="1"/>
</dbReference>
<dbReference type="GO" id="GO:0000156">
    <property type="term" value="F:phosphorelay response regulator activity"/>
    <property type="evidence" value="ECO:0007669"/>
    <property type="project" value="TreeGrafter"/>
</dbReference>
<proteinExistence type="predicted"/>
<dbReference type="GO" id="GO:0005829">
    <property type="term" value="C:cytosol"/>
    <property type="evidence" value="ECO:0007669"/>
    <property type="project" value="TreeGrafter"/>
</dbReference>
<dbReference type="InterPro" id="IPR011006">
    <property type="entry name" value="CheY-like_superfamily"/>
</dbReference>
<dbReference type="InterPro" id="IPR036388">
    <property type="entry name" value="WH-like_DNA-bd_sf"/>
</dbReference>
<dbReference type="PANTHER" id="PTHR48111:SF21">
    <property type="entry name" value="DNA-BINDING DUAL MASTER TRANSCRIPTIONAL REGULATOR RPAA"/>
    <property type="match status" value="1"/>
</dbReference>
<evidence type="ECO:0000256" key="8">
    <source>
        <dbReference type="PROSITE-ProRule" id="PRU00169"/>
    </source>
</evidence>
<evidence type="ECO:0000259" key="11">
    <source>
        <dbReference type="PROSITE" id="PS51755"/>
    </source>
</evidence>
<keyword evidence="6" id="KW-0804">Transcription</keyword>
<dbReference type="CDD" id="cd17574">
    <property type="entry name" value="REC_OmpR"/>
    <property type="match status" value="1"/>
</dbReference>
<evidence type="ECO:0000256" key="9">
    <source>
        <dbReference type="PROSITE-ProRule" id="PRU01091"/>
    </source>
</evidence>
<dbReference type="InterPro" id="IPR001867">
    <property type="entry name" value="OmpR/PhoB-type_DNA-bd"/>
</dbReference>
<organism evidence="12 13">
    <name type="scientific">Eubacterium oxidoreducens</name>
    <dbReference type="NCBI Taxonomy" id="1732"/>
    <lineage>
        <taxon>Bacteria</taxon>
        <taxon>Bacillati</taxon>
        <taxon>Bacillota</taxon>
        <taxon>Clostridia</taxon>
        <taxon>Eubacteriales</taxon>
        <taxon>Eubacteriaceae</taxon>
        <taxon>Eubacterium</taxon>
    </lineage>
</organism>
<sequence length="232" mass="26519">MSTTNQPIVLICDDHEAVHESLTQFFESNHLSTRSAYTAHEALDCIKHTTFDLIVLDVMLPDMSGIEICQTIKKKYSIPIIFLSARSEEFDRIIGLEMGGDDYVTKPFSPREVVIRAQKLIDRNKHLSDNGATIREFHGLTVDIDTLSVYVLKNKVDMTAKEVMLLYYLISNPYKVLNREQILKNVWGYDYYGDTRSVDAVIKRIRKKLPDSTATFEIQSVYGVGYRLGEKA</sequence>
<keyword evidence="5 9" id="KW-0238">DNA-binding</keyword>
<dbReference type="Pfam" id="PF00072">
    <property type="entry name" value="Response_reg"/>
    <property type="match status" value="1"/>
</dbReference>
<keyword evidence="4" id="KW-0805">Transcription regulation</keyword>
<dbReference type="GO" id="GO:0000976">
    <property type="term" value="F:transcription cis-regulatory region binding"/>
    <property type="evidence" value="ECO:0007669"/>
    <property type="project" value="TreeGrafter"/>
</dbReference>
<dbReference type="PANTHER" id="PTHR48111">
    <property type="entry name" value="REGULATOR OF RPOS"/>
    <property type="match status" value="1"/>
</dbReference>
<evidence type="ECO:0000256" key="6">
    <source>
        <dbReference type="ARBA" id="ARBA00023163"/>
    </source>
</evidence>
<comment type="function">
    <text evidence="7">May play the central regulatory role in sporulation. It may be an element of the effector pathway responsible for the activation of sporulation genes in response to nutritional stress. Spo0A may act in concert with spo0H (a sigma factor) to control the expression of some genes that are critical to the sporulation process.</text>
</comment>
<dbReference type="InterPro" id="IPR039420">
    <property type="entry name" value="WalR-like"/>
</dbReference>
<evidence type="ECO:0000256" key="3">
    <source>
        <dbReference type="ARBA" id="ARBA00023012"/>
    </source>
</evidence>
<feature type="DNA-binding region" description="OmpR/PhoB-type" evidence="9">
    <location>
        <begin position="132"/>
        <end position="230"/>
    </location>
</feature>
<dbReference type="InterPro" id="IPR001789">
    <property type="entry name" value="Sig_transdc_resp-reg_receiver"/>
</dbReference>
<evidence type="ECO:0000256" key="5">
    <source>
        <dbReference type="ARBA" id="ARBA00023125"/>
    </source>
</evidence>
<evidence type="ECO:0000256" key="2">
    <source>
        <dbReference type="ARBA" id="ARBA00022553"/>
    </source>
</evidence>
<dbReference type="SMART" id="SM00862">
    <property type="entry name" value="Trans_reg_C"/>
    <property type="match status" value="1"/>
</dbReference>
<gene>
    <name evidence="12" type="ORF">SAMN02910417_01787</name>
</gene>
<evidence type="ECO:0000313" key="13">
    <source>
        <dbReference type="Proteomes" id="UP000199228"/>
    </source>
</evidence>
<dbReference type="AlphaFoldDB" id="A0A1G6BTA0"/>